<keyword evidence="3" id="KW-0963">Cytoplasm</keyword>
<keyword evidence="4" id="KW-0206">Cytoskeleton</keyword>
<protein>
    <recommendedName>
        <fullName evidence="6">Enkurin domain-containing protein</fullName>
    </recommendedName>
</protein>
<dbReference type="Pfam" id="PF13864">
    <property type="entry name" value="Enkurin"/>
    <property type="match status" value="1"/>
</dbReference>
<dbReference type="OrthoDB" id="2123594at2759"/>
<dbReference type="STRING" id="947166.A0A1D1UFJ1"/>
<organism evidence="7 8">
    <name type="scientific">Ramazzottius varieornatus</name>
    <name type="common">Water bear</name>
    <name type="synonym">Tardigrade</name>
    <dbReference type="NCBI Taxonomy" id="947166"/>
    <lineage>
        <taxon>Eukaryota</taxon>
        <taxon>Metazoa</taxon>
        <taxon>Ecdysozoa</taxon>
        <taxon>Tardigrada</taxon>
        <taxon>Eutardigrada</taxon>
        <taxon>Parachela</taxon>
        <taxon>Hypsibioidea</taxon>
        <taxon>Ramazzottiidae</taxon>
        <taxon>Ramazzottius</taxon>
    </lineage>
</organism>
<evidence type="ECO:0000256" key="2">
    <source>
        <dbReference type="ARBA" id="ARBA00004245"/>
    </source>
</evidence>
<evidence type="ECO:0000259" key="6">
    <source>
        <dbReference type="Pfam" id="PF13864"/>
    </source>
</evidence>
<dbReference type="PANTHER" id="PTHR21490:SF0">
    <property type="entry name" value="ENKURIN"/>
    <property type="match status" value="1"/>
</dbReference>
<feature type="domain" description="Enkurin" evidence="6">
    <location>
        <begin position="168"/>
        <end position="267"/>
    </location>
</feature>
<evidence type="ECO:0000313" key="7">
    <source>
        <dbReference type="EMBL" id="GAU87155.1"/>
    </source>
</evidence>
<dbReference type="GO" id="GO:0001669">
    <property type="term" value="C:acrosomal vesicle"/>
    <property type="evidence" value="ECO:0007669"/>
    <property type="project" value="TreeGrafter"/>
</dbReference>
<name>A0A1D1UFJ1_RAMVA</name>
<dbReference type="AlphaFoldDB" id="A0A1D1UFJ1"/>
<keyword evidence="8" id="KW-1185">Reference proteome</keyword>
<proteinExistence type="predicted"/>
<dbReference type="GO" id="GO:0005879">
    <property type="term" value="C:axonemal microtubule"/>
    <property type="evidence" value="ECO:0007669"/>
    <property type="project" value="TreeGrafter"/>
</dbReference>
<dbReference type="GO" id="GO:0005516">
    <property type="term" value="F:calmodulin binding"/>
    <property type="evidence" value="ECO:0007669"/>
    <property type="project" value="TreeGrafter"/>
</dbReference>
<comment type="subcellular location">
    <subcellularLocation>
        <location evidence="1">Cell projection</location>
        <location evidence="1">Cilium</location>
    </subcellularLocation>
    <subcellularLocation>
        <location evidence="2">Cytoplasm</location>
        <location evidence="2">Cytoskeleton</location>
    </subcellularLocation>
</comment>
<dbReference type="PANTHER" id="PTHR21490">
    <property type="entry name" value="ENKURIN-RELATED"/>
    <property type="match status" value="1"/>
</dbReference>
<accession>A0A1D1UFJ1</accession>
<evidence type="ECO:0000256" key="4">
    <source>
        <dbReference type="ARBA" id="ARBA00023212"/>
    </source>
</evidence>
<dbReference type="Proteomes" id="UP000186922">
    <property type="component" value="Unassembled WGS sequence"/>
</dbReference>
<dbReference type="EMBL" id="BDGG01000001">
    <property type="protein sequence ID" value="GAU87155.1"/>
    <property type="molecule type" value="Genomic_DNA"/>
</dbReference>
<evidence type="ECO:0000256" key="5">
    <source>
        <dbReference type="ARBA" id="ARBA00023273"/>
    </source>
</evidence>
<dbReference type="InterPro" id="IPR052102">
    <property type="entry name" value="Enkurin_domain-protein"/>
</dbReference>
<comment type="caution">
    <text evidence="7">The sequence shown here is derived from an EMBL/GenBank/DDBJ whole genome shotgun (WGS) entry which is preliminary data.</text>
</comment>
<evidence type="ECO:0000256" key="1">
    <source>
        <dbReference type="ARBA" id="ARBA00004138"/>
    </source>
</evidence>
<evidence type="ECO:0000313" key="8">
    <source>
        <dbReference type="Proteomes" id="UP000186922"/>
    </source>
</evidence>
<reference evidence="7 8" key="1">
    <citation type="journal article" date="2016" name="Nat. Commun.">
        <title>Extremotolerant tardigrade genome and improved radiotolerance of human cultured cells by tardigrade-unique protein.</title>
        <authorList>
            <person name="Hashimoto T."/>
            <person name="Horikawa D.D."/>
            <person name="Saito Y."/>
            <person name="Kuwahara H."/>
            <person name="Kozuka-Hata H."/>
            <person name="Shin-I T."/>
            <person name="Minakuchi Y."/>
            <person name="Ohishi K."/>
            <person name="Motoyama A."/>
            <person name="Aizu T."/>
            <person name="Enomoto A."/>
            <person name="Kondo K."/>
            <person name="Tanaka S."/>
            <person name="Hara Y."/>
            <person name="Koshikawa S."/>
            <person name="Sagara H."/>
            <person name="Miura T."/>
            <person name="Yokobori S."/>
            <person name="Miyagawa K."/>
            <person name="Suzuki Y."/>
            <person name="Kubo T."/>
            <person name="Oyama M."/>
            <person name="Kohara Y."/>
            <person name="Fujiyama A."/>
            <person name="Arakawa K."/>
            <person name="Katayama T."/>
            <person name="Toyoda A."/>
            <person name="Kunieda T."/>
        </authorList>
    </citation>
    <scope>NUCLEOTIDE SEQUENCE [LARGE SCALE GENOMIC DNA]</scope>
    <source>
        <strain evidence="7 8">YOKOZUNA-1</strain>
    </source>
</reference>
<gene>
    <name evidence="7" type="primary">RvY_00048-1</name>
    <name evidence="7" type="synonym">RvY_00048.1</name>
    <name evidence="7" type="ORF">RvY_00048</name>
</gene>
<dbReference type="InterPro" id="IPR027012">
    <property type="entry name" value="Enkurin_dom"/>
</dbReference>
<keyword evidence="5" id="KW-0966">Cell projection</keyword>
<evidence type="ECO:0000256" key="3">
    <source>
        <dbReference type="ARBA" id="ARBA00022490"/>
    </source>
</evidence>
<sequence>MHQSDKLKNSYSAFFDESVYNLRPAVAERQLKAQRYTSKFTEGIRQAARKQKSTRNTLGVPAVAAPKPDRYLKRHANKKPMHVRRECTVSSTEGWSSKARQRCSTSTVPMCNPHAVNQDWGKRNLEELGQIKPKEPSMRNVVSRYGRLGEKMPLSGLMSHYVWKKGYGECPKYIQRYKKQSIAQHQHSLAARKAAQKEALGAQYQCISPHERQQVLDNLKHLRDDTMHKFLLQTFALDNQTKLRDSVLLDTALKEFERQIDIVQRHKVIVVKKCNTGPNDSEENQLIPT</sequence>